<dbReference type="InterPro" id="IPR000595">
    <property type="entry name" value="cNMP-bd_dom"/>
</dbReference>
<evidence type="ECO:0000256" key="2">
    <source>
        <dbReference type="PROSITE-ProRule" id="PRU00703"/>
    </source>
</evidence>
<dbReference type="CDD" id="cd00038">
    <property type="entry name" value="CAP_ED"/>
    <property type="match status" value="1"/>
</dbReference>
<dbReference type="AlphaFoldDB" id="A0A363CYP0"/>
<evidence type="ECO:0000259" key="3">
    <source>
        <dbReference type="PROSITE" id="PS50042"/>
    </source>
</evidence>
<dbReference type="InterPro" id="IPR014710">
    <property type="entry name" value="RmlC-like_jellyroll"/>
</dbReference>
<sequence length="606" mass="70083">MSIQDQKTFLSNIHPFQVLTAEQMEICIKHMDIAYYPKDSILINPEKIPNYFFIVIKGSVYEYSVENVVLMDYHHQDSFDSNSLIYGKCNNIFKVYEDLICYELEKNTFLKLIELNQQFKDYFLKDLVNKIQTLKNKEYTSELSSFMIAKVEDTLIHEACIIDENTKLIDAIQKSMEYKTSSIIIKKTTGEYGIITDSLLKTKVLLEGRDLTISVKDIAIFPLLTVNNDDYLFEALTVLIKKNIKRVGVTNNKGEMIGILEQIDVLSHFANHTYVVDSKIKKANNLEDLKSASKDLINIISSLHAKGVKVNHISNLIGQLNTKVYQKLYELILPEELRDNACFMVMGSEGRNEQIIKTDQDNALVIKDGIDVEQYRFYMNEITKNLINFAYPVCEGNIMVSNPFWCKTVNEYKNETARWIEAPGIQNYMDLAIFFDSFAVAGNKELLINLKDDLFNKLHDKDVFMAYFAKATIAFDTPNTVTNIMTKSHIIDIKKTAVFPIVQGIRSLALREKIRETTTIKRIKILEDRRVLEKEKAAELLEAFDFVNTLRLKSQLHDIQHGKKITNEIDTHTLGKIERDLLKDSFKIINEFKRFISYTFRIDRIS</sequence>
<dbReference type="OrthoDB" id="9808528at2"/>
<dbReference type="InterPro" id="IPR051257">
    <property type="entry name" value="Diverse_CBS-Domain"/>
</dbReference>
<dbReference type="SUPFAM" id="SSF54631">
    <property type="entry name" value="CBS-domain pair"/>
    <property type="match status" value="1"/>
</dbReference>
<dbReference type="InterPro" id="IPR005105">
    <property type="entry name" value="GlnD_Uridyltrans_N"/>
</dbReference>
<name>A0A363CYP0_9BACT</name>
<dbReference type="GO" id="GO:0008773">
    <property type="term" value="F:[protein-PII] uridylyltransferase activity"/>
    <property type="evidence" value="ECO:0007669"/>
    <property type="project" value="InterPro"/>
</dbReference>
<dbReference type="Proteomes" id="UP000251135">
    <property type="component" value="Unassembled WGS sequence"/>
</dbReference>
<dbReference type="Pfam" id="PF10335">
    <property type="entry name" value="DUF294_C"/>
    <property type="match status" value="1"/>
</dbReference>
<dbReference type="InterPro" id="IPR046342">
    <property type="entry name" value="CBS_dom_sf"/>
</dbReference>
<dbReference type="PANTHER" id="PTHR43080">
    <property type="entry name" value="CBS DOMAIN-CONTAINING PROTEIN CBSX3, MITOCHONDRIAL"/>
    <property type="match status" value="1"/>
</dbReference>
<accession>A0A363CYP0</accession>
<evidence type="ECO:0000313" key="6">
    <source>
        <dbReference type="Proteomes" id="UP000251135"/>
    </source>
</evidence>
<evidence type="ECO:0000313" key="5">
    <source>
        <dbReference type="EMBL" id="PUE64208.1"/>
    </source>
</evidence>
<dbReference type="SUPFAM" id="SSF51206">
    <property type="entry name" value="cAMP-binding domain-like"/>
    <property type="match status" value="1"/>
</dbReference>
<evidence type="ECO:0000256" key="1">
    <source>
        <dbReference type="ARBA" id="ARBA00023122"/>
    </source>
</evidence>
<keyword evidence="6" id="KW-1185">Reference proteome</keyword>
<dbReference type="PROSITE" id="PS51371">
    <property type="entry name" value="CBS"/>
    <property type="match status" value="1"/>
</dbReference>
<dbReference type="EMBL" id="MUXE01000009">
    <property type="protein sequence ID" value="PUE64208.1"/>
    <property type="molecule type" value="Genomic_DNA"/>
</dbReference>
<dbReference type="Pfam" id="PF00571">
    <property type="entry name" value="CBS"/>
    <property type="match status" value="1"/>
</dbReference>
<feature type="domain" description="CBS" evidence="4">
    <location>
        <begin position="219"/>
        <end position="278"/>
    </location>
</feature>
<keyword evidence="1 2" id="KW-0129">CBS domain</keyword>
<dbReference type="Gene3D" id="3.10.580.10">
    <property type="entry name" value="CBS-domain"/>
    <property type="match status" value="1"/>
</dbReference>
<dbReference type="CDD" id="cd05401">
    <property type="entry name" value="NT_GlnE_GlnD_like"/>
    <property type="match status" value="1"/>
</dbReference>
<dbReference type="Gene3D" id="2.60.120.10">
    <property type="entry name" value="Jelly Rolls"/>
    <property type="match status" value="1"/>
</dbReference>
<dbReference type="PANTHER" id="PTHR43080:SF2">
    <property type="entry name" value="CBS DOMAIN-CONTAINING PROTEIN"/>
    <property type="match status" value="1"/>
</dbReference>
<gene>
    <name evidence="5" type="ORF">B0174_07425</name>
</gene>
<evidence type="ECO:0000259" key="4">
    <source>
        <dbReference type="PROSITE" id="PS51371"/>
    </source>
</evidence>
<dbReference type="InterPro" id="IPR000644">
    <property type="entry name" value="CBS_dom"/>
</dbReference>
<protein>
    <submittedName>
        <fullName evidence="5">Cyclic nucleotide-binding protein</fullName>
    </submittedName>
</protein>
<organism evidence="5 6">
    <name type="scientific">Arcobacter caeni</name>
    <dbReference type="NCBI Taxonomy" id="1912877"/>
    <lineage>
        <taxon>Bacteria</taxon>
        <taxon>Pseudomonadati</taxon>
        <taxon>Campylobacterota</taxon>
        <taxon>Epsilonproteobacteria</taxon>
        <taxon>Campylobacterales</taxon>
        <taxon>Arcobacteraceae</taxon>
        <taxon>Arcobacter</taxon>
    </lineage>
</organism>
<dbReference type="SMART" id="SM00116">
    <property type="entry name" value="CBS"/>
    <property type="match status" value="1"/>
</dbReference>
<reference evidence="5 6" key="1">
    <citation type="submission" date="2017-02" db="EMBL/GenBank/DDBJ databases">
        <title>Arcobacter caeni sp. nov, a new Arcobacter species isolated from reclaimed water.</title>
        <authorList>
            <person name="Figueras M.J."/>
            <person name="Perez-Cataluna A."/>
            <person name="Salas-Masso N."/>
        </authorList>
    </citation>
    <scope>NUCLEOTIDE SEQUENCE [LARGE SCALE GENOMIC DNA]</scope>
    <source>
        <strain evidence="5 6">RW17-10</strain>
    </source>
</reference>
<feature type="domain" description="Cyclic nucleotide-binding" evidence="3">
    <location>
        <begin position="15"/>
        <end position="130"/>
    </location>
</feature>
<comment type="caution">
    <text evidence="5">The sequence shown here is derived from an EMBL/GenBank/DDBJ whole genome shotgun (WGS) entry which is preliminary data.</text>
</comment>
<dbReference type="Pfam" id="PF03445">
    <property type="entry name" value="DUF294"/>
    <property type="match status" value="1"/>
</dbReference>
<proteinExistence type="predicted"/>
<dbReference type="InterPro" id="IPR018821">
    <property type="entry name" value="DUF294_put_nucleoTrafse_sb-bd"/>
</dbReference>
<dbReference type="PROSITE" id="PS50042">
    <property type="entry name" value="CNMP_BINDING_3"/>
    <property type="match status" value="1"/>
</dbReference>
<dbReference type="RefSeq" id="WP_108559232.1">
    <property type="nucleotide sequence ID" value="NZ_MUXE01000009.1"/>
</dbReference>
<dbReference type="InterPro" id="IPR018490">
    <property type="entry name" value="cNMP-bd_dom_sf"/>
</dbReference>